<dbReference type="Gene3D" id="3.90.190.10">
    <property type="entry name" value="Protein tyrosine phosphatase superfamily"/>
    <property type="match status" value="1"/>
</dbReference>
<dbReference type="Pfam" id="PF13350">
    <property type="entry name" value="Y_phosphatase3"/>
    <property type="match status" value="1"/>
</dbReference>
<protein>
    <submittedName>
        <fullName evidence="2">Protein tyrosine/serine phosphatase</fullName>
    </submittedName>
</protein>
<proteinExistence type="inferred from homology"/>
<dbReference type="PANTHER" id="PTHR31126">
    <property type="entry name" value="TYROSINE-PROTEIN PHOSPHATASE"/>
    <property type="match status" value="1"/>
</dbReference>
<evidence type="ECO:0000313" key="2">
    <source>
        <dbReference type="EMBL" id="CUU58494.1"/>
    </source>
</evidence>
<sequence>MGLVTDRWIQLDGCVNARDLGGLPLAGGGRTARGVLFRTDTVQLLSLDDIRRLVDGLGLRAVLDLRTPREAAAEGRGLLAETDVRYHNLAFVPDSYLVPGDPEHKVIVERRSKQEIADHYLDYLLRSGSEAPDAIRLLTRPVELPALFHCAAGKDRTGVLAALVLDIAGVERSAIVDDYVLTNERLPLIAERLASLPTYNSRPAARRDISCRPETMWTFFERLDDKWGGATGWAAAHGITDPELDVLRTRLRP</sequence>
<dbReference type="InterPro" id="IPR029021">
    <property type="entry name" value="Prot-tyrosine_phosphatase-like"/>
</dbReference>
<evidence type="ECO:0000313" key="3">
    <source>
        <dbReference type="Proteomes" id="UP000198802"/>
    </source>
</evidence>
<organism evidence="2 3">
    <name type="scientific">Parafrankia irregularis</name>
    <dbReference type="NCBI Taxonomy" id="795642"/>
    <lineage>
        <taxon>Bacteria</taxon>
        <taxon>Bacillati</taxon>
        <taxon>Actinomycetota</taxon>
        <taxon>Actinomycetes</taxon>
        <taxon>Frankiales</taxon>
        <taxon>Frankiaceae</taxon>
        <taxon>Parafrankia</taxon>
    </lineage>
</organism>
<keyword evidence="3" id="KW-1185">Reference proteome</keyword>
<comment type="similarity">
    <text evidence="1">Belongs to the protein-tyrosine phosphatase family.</text>
</comment>
<dbReference type="InterPro" id="IPR016130">
    <property type="entry name" value="Tyr_Pase_AS"/>
</dbReference>
<dbReference type="PROSITE" id="PS00383">
    <property type="entry name" value="TYR_PHOSPHATASE_1"/>
    <property type="match status" value="1"/>
</dbReference>
<reference evidence="3" key="1">
    <citation type="submission" date="2015-11" db="EMBL/GenBank/DDBJ databases">
        <authorList>
            <person name="Varghese N."/>
        </authorList>
    </citation>
    <scope>NUCLEOTIDE SEQUENCE [LARGE SCALE GENOMIC DNA]</scope>
    <source>
        <strain evidence="3">DSM 45899</strain>
    </source>
</reference>
<dbReference type="PANTHER" id="PTHR31126:SF1">
    <property type="entry name" value="TYROSINE SPECIFIC PROTEIN PHOSPHATASES DOMAIN-CONTAINING PROTEIN"/>
    <property type="match status" value="1"/>
</dbReference>
<dbReference type="InterPro" id="IPR026893">
    <property type="entry name" value="Tyr/Ser_Pase_IphP-type"/>
</dbReference>
<accession>A0A0S4QTR9</accession>
<dbReference type="GO" id="GO:0004721">
    <property type="term" value="F:phosphoprotein phosphatase activity"/>
    <property type="evidence" value="ECO:0007669"/>
    <property type="project" value="InterPro"/>
</dbReference>
<dbReference type="Proteomes" id="UP000198802">
    <property type="component" value="Unassembled WGS sequence"/>
</dbReference>
<dbReference type="AlphaFoldDB" id="A0A0S4QTR9"/>
<evidence type="ECO:0000256" key="1">
    <source>
        <dbReference type="ARBA" id="ARBA00009580"/>
    </source>
</evidence>
<dbReference type="EMBL" id="FAOZ01000019">
    <property type="protein sequence ID" value="CUU58494.1"/>
    <property type="molecule type" value="Genomic_DNA"/>
</dbReference>
<gene>
    <name evidence="2" type="ORF">Ga0074812_119128</name>
</gene>
<name>A0A0S4QTR9_9ACTN</name>
<dbReference type="SUPFAM" id="SSF52799">
    <property type="entry name" value="(Phosphotyrosine protein) phosphatases II"/>
    <property type="match status" value="1"/>
</dbReference>